<sequence>SPSRGEDERNQNKTFGTDIHRHTIEFSKNTRTSNLTGFFPVDRLGNFYSLAQPEVPDQIGVPLTEPV</sequence>
<dbReference type="EMBL" id="JBIATK010000006">
    <property type="protein sequence ID" value="MFF4025280.1"/>
    <property type="molecule type" value="Genomic_DNA"/>
</dbReference>
<organism evidence="1 2">
    <name type="scientific">Nocardia elegans</name>
    <dbReference type="NCBI Taxonomy" id="300029"/>
    <lineage>
        <taxon>Bacteria</taxon>
        <taxon>Bacillati</taxon>
        <taxon>Actinomycetota</taxon>
        <taxon>Actinomycetes</taxon>
        <taxon>Mycobacteriales</taxon>
        <taxon>Nocardiaceae</taxon>
        <taxon>Nocardia</taxon>
    </lineage>
</organism>
<evidence type="ECO:0000313" key="2">
    <source>
        <dbReference type="Proteomes" id="UP001602089"/>
    </source>
</evidence>
<accession>A0ABW6TGK3</accession>
<protein>
    <submittedName>
        <fullName evidence="1">Uncharacterized protein</fullName>
    </submittedName>
</protein>
<evidence type="ECO:0000313" key="1">
    <source>
        <dbReference type="EMBL" id="MFF4025280.1"/>
    </source>
</evidence>
<dbReference type="Proteomes" id="UP001602089">
    <property type="component" value="Unassembled WGS sequence"/>
</dbReference>
<reference evidence="1 2" key="1">
    <citation type="submission" date="2024-10" db="EMBL/GenBank/DDBJ databases">
        <title>The Natural Products Discovery Center: Release of the First 8490 Sequenced Strains for Exploring Actinobacteria Biosynthetic Diversity.</title>
        <authorList>
            <person name="Kalkreuter E."/>
            <person name="Kautsar S.A."/>
            <person name="Yang D."/>
            <person name="Bader C.D."/>
            <person name="Teijaro C.N."/>
            <person name="Fluegel L."/>
            <person name="Davis C.M."/>
            <person name="Simpson J.R."/>
            <person name="Lauterbach L."/>
            <person name="Steele A.D."/>
            <person name="Gui C."/>
            <person name="Meng S."/>
            <person name="Li G."/>
            <person name="Viehrig K."/>
            <person name="Ye F."/>
            <person name="Su P."/>
            <person name="Kiefer A.F."/>
            <person name="Nichols A."/>
            <person name="Cepeda A.J."/>
            <person name="Yan W."/>
            <person name="Fan B."/>
            <person name="Jiang Y."/>
            <person name="Adhikari A."/>
            <person name="Zheng C.-J."/>
            <person name="Schuster L."/>
            <person name="Cowan T.M."/>
            <person name="Smanski M.J."/>
            <person name="Chevrette M.G."/>
            <person name="De Carvalho L.P.S."/>
            <person name="Shen B."/>
        </authorList>
    </citation>
    <scope>NUCLEOTIDE SEQUENCE [LARGE SCALE GENOMIC DNA]</scope>
    <source>
        <strain evidence="1 2">NPDC001867</strain>
    </source>
</reference>
<dbReference type="RefSeq" id="WP_387130872.1">
    <property type="nucleotide sequence ID" value="NZ_JBIATK010000006.1"/>
</dbReference>
<gene>
    <name evidence="1" type="ORF">ACFYY5_20780</name>
</gene>
<keyword evidence="2" id="KW-1185">Reference proteome</keyword>
<name>A0ABW6TGK3_9NOCA</name>
<proteinExistence type="predicted"/>
<comment type="caution">
    <text evidence="1">The sequence shown here is derived from an EMBL/GenBank/DDBJ whole genome shotgun (WGS) entry which is preliminary data.</text>
</comment>
<feature type="non-terminal residue" evidence="1">
    <location>
        <position position="1"/>
    </location>
</feature>